<dbReference type="Proteomes" id="UP001054889">
    <property type="component" value="Unassembled WGS sequence"/>
</dbReference>
<dbReference type="EMBL" id="BQKI01000021">
    <property type="protein sequence ID" value="GJN12068.1"/>
    <property type="molecule type" value="Genomic_DNA"/>
</dbReference>
<feature type="transmembrane region" description="Helical" evidence="1">
    <location>
        <begin position="55"/>
        <end position="73"/>
    </location>
</feature>
<evidence type="ECO:0000313" key="3">
    <source>
        <dbReference type="EMBL" id="GJN12068.1"/>
    </source>
</evidence>
<reference evidence="3" key="1">
    <citation type="journal article" date="2018" name="DNA Res.">
        <title>Multiple hybrid de novo genome assembly of finger millet, an orphan allotetraploid crop.</title>
        <authorList>
            <person name="Hatakeyama M."/>
            <person name="Aluri S."/>
            <person name="Balachadran M.T."/>
            <person name="Sivarajan S.R."/>
            <person name="Patrignani A."/>
            <person name="Gruter S."/>
            <person name="Poveda L."/>
            <person name="Shimizu-Inatsugi R."/>
            <person name="Baeten J."/>
            <person name="Francoijs K.J."/>
            <person name="Nataraja K.N."/>
            <person name="Reddy Y.A.N."/>
            <person name="Phadnis S."/>
            <person name="Ravikumar R.L."/>
            <person name="Schlapbach R."/>
            <person name="Sreeman S.M."/>
            <person name="Shimizu K.K."/>
        </authorList>
    </citation>
    <scope>NUCLEOTIDE SEQUENCE</scope>
</reference>
<organism evidence="3 4">
    <name type="scientific">Eleusine coracana subsp. coracana</name>
    <dbReference type="NCBI Taxonomy" id="191504"/>
    <lineage>
        <taxon>Eukaryota</taxon>
        <taxon>Viridiplantae</taxon>
        <taxon>Streptophyta</taxon>
        <taxon>Embryophyta</taxon>
        <taxon>Tracheophyta</taxon>
        <taxon>Spermatophyta</taxon>
        <taxon>Magnoliopsida</taxon>
        <taxon>Liliopsida</taxon>
        <taxon>Poales</taxon>
        <taxon>Poaceae</taxon>
        <taxon>PACMAD clade</taxon>
        <taxon>Chloridoideae</taxon>
        <taxon>Cynodonteae</taxon>
        <taxon>Eleusininae</taxon>
        <taxon>Eleusine</taxon>
    </lineage>
</organism>
<feature type="transmembrane region" description="Helical" evidence="1">
    <location>
        <begin position="312"/>
        <end position="331"/>
    </location>
</feature>
<name>A0AAV5DP39_ELECO</name>
<keyword evidence="1" id="KW-0472">Membrane</keyword>
<evidence type="ECO:0000259" key="2">
    <source>
        <dbReference type="Pfam" id="PF13968"/>
    </source>
</evidence>
<accession>A0AAV5DP39</accession>
<proteinExistence type="predicted"/>
<comment type="caution">
    <text evidence="3">The sequence shown here is derived from an EMBL/GenBank/DDBJ whole genome shotgun (WGS) entry which is preliminary data.</text>
</comment>
<feature type="transmembrane region" description="Helical" evidence="1">
    <location>
        <begin position="85"/>
        <end position="106"/>
    </location>
</feature>
<feature type="transmembrane region" description="Helical" evidence="1">
    <location>
        <begin position="172"/>
        <end position="191"/>
    </location>
</feature>
<dbReference type="AlphaFoldDB" id="A0AAV5DP39"/>
<evidence type="ECO:0000256" key="1">
    <source>
        <dbReference type="SAM" id="Phobius"/>
    </source>
</evidence>
<evidence type="ECO:0000313" key="4">
    <source>
        <dbReference type="Proteomes" id="UP001054889"/>
    </source>
</evidence>
<protein>
    <recommendedName>
        <fullName evidence="2">DUF4220 domain-containing protein</fullName>
    </recommendedName>
</protein>
<feature type="transmembrane region" description="Helical" evidence="1">
    <location>
        <begin position="118"/>
        <end position="136"/>
    </location>
</feature>
<feature type="transmembrane region" description="Helical" evidence="1">
    <location>
        <begin position="148"/>
        <end position="166"/>
    </location>
</feature>
<dbReference type="InterPro" id="IPR025315">
    <property type="entry name" value="DUF4220"/>
</dbReference>
<keyword evidence="4" id="KW-1185">Reference proteome</keyword>
<sequence>MVMVGFEDMNEEVLGVKLLDWLSLYITYGKARAWQHEMNHHGTGDVSHLRHRHRILVILSLTQQVLLLFFSGIRRRQGFGAKRLLLWLAYQLADSTATYALGSLALSSTLHEHHLVPFWVPLLLLHLAGPDNITAYSLEDNKLWKRHLLTLVVQLLGAGYVLYKHISSSDSGILFWLVTILMTAVTAAKFCERTWALRCANFSTIRGFTEAGAKDKGTCHLYLEKKPPKGGFEGRVVDKEEFLMLRAHAVFRICKFAMVDSSKNPGSYVVGILKYLKENEIGYMWMMMEMELSLMYDILYTKAALIHTLPGYCIRIVSTLIVVTCFLLFHFNGREGLSSADVVIIMSCWVVPSSWR</sequence>
<keyword evidence="1" id="KW-0812">Transmembrane</keyword>
<feature type="domain" description="DUF4220" evidence="2">
    <location>
        <begin position="87"/>
        <end position="332"/>
    </location>
</feature>
<dbReference type="PANTHER" id="PTHR31325">
    <property type="entry name" value="OS01G0798800 PROTEIN-RELATED"/>
    <property type="match status" value="1"/>
</dbReference>
<reference evidence="3" key="2">
    <citation type="submission" date="2021-12" db="EMBL/GenBank/DDBJ databases">
        <title>Resequencing data analysis of finger millet.</title>
        <authorList>
            <person name="Hatakeyama M."/>
            <person name="Aluri S."/>
            <person name="Balachadran M.T."/>
            <person name="Sivarajan S.R."/>
            <person name="Poveda L."/>
            <person name="Shimizu-Inatsugi R."/>
            <person name="Schlapbach R."/>
            <person name="Sreeman S.M."/>
            <person name="Shimizu K.K."/>
        </authorList>
    </citation>
    <scope>NUCLEOTIDE SEQUENCE</scope>
</reference>
<gene>
    <name evidence="3" type="primary">ga30313</name>
    <name evidence="3" type="ORF">PR202_ga30313</name>
</gene>
<dbReference type="Pfam" id="PF13968">
    <property type="entry name" value="DUF4220"/>
    <property type="match status" value="1"/>
</dbReference>
<keyword evidence="1" id="KW-1133">Transmembrane helix</keyword>